<feature type="region of interest" description="Disordered" evidence="1">
    <location>
        <begin position="1"/>
        <end position="22"/>
    </location>
</feature>
<dbReference type="AlphaFoldDB" id="A0A1R3JMS8"/>
<proteinExistence type="predicted"/>
<organism evidence="2 3">
    <name type="scientific">Corchorus olitorius</name>
    <dbReference type="NCBI Taxonomy" id="93759"/>
    <lineage>
        <taxon>Eukaryota</taxon>
        <taxon>Viridiplantae</taxon>
        <taxon>Streptophyta</taxon>
        <taxon>Embryophyta</taxon>
        <taxon>Tracheophyta</taxon>
        <taxon>Spermatophyta</taxon>
        <taxon>Magnoliopsida</taxon>
        <taxon>eudicotyledons</taxon>
        <taxon>Gunneridae</taxon>
        <taxon>Pentapetalae</taxon>
        <taxon>rosids</taxon>
        <taxon>malvids</taxon>
        <taxon>Malvales</taxon>
        <taxon>Malvaceae</taxon>
        <taxon>Grewioideae</taxon>
        <taxon>Apeibeae</taxon>
        <taxon>Corchorus</taxon>
    </lineage>
</organism>
<evidence type="ECO:0000313" key="3">
    <source>
        <dbReference type="Proteomes" id="UP000187203"/>
    </source>
</evidence>
<accession>A0A1R3JMS8</accession>
<dbReference type="EMBL" id="AWUE01015695">
    <property type="protein sequence ID" value="OMO96093.1"/>
    <property type="molecule type" value="Genomic_DNA"/>
</dbReference>
<gene>
    <name evidence="2" type="ORF">COLO4_15521</name>
</gene>
<name>A0A1R3JMS8_9ROSI</name>
<dbReference type="Proteomes" id="UP000187203">
    <property type="component" value="Unassembled WGS sequence"/>
</dbReference>
<sequence length="281" mass="33325">MAAVLEKVRPKGKGEEKEGTLRKNDHEFSDYTRRLLQVVSRLLRRVEKVRNGNGDVKEVGNVLKAVKMKKEELQGQIMRRLFTEVMVLKREKEGLDKRADEIFDKALKVGREKQNLAAEKLYHKSFKIRRRMKKYGGEKRFVVKTPEDEVIKGFPEVEMKWMFGDKEVVVPKAISLHLYHGWKKWREEAKADIKRNLLEDADFGKQYVAERQERILLDRDRVVAKTWYNEEKSRWEMDPMAVPYAVSKKLVEHARIRHDWAMMYIALKGDDKEYFVDIKVT</sequence>
<dbReference type="STRING" id="93759.A0A1R3JMS8"/>
<protein>
    <submittedName>
        <fullName evidence="2">Uncharacterized protein</fullName>
    </submittedName>
</protein>
<dbReference type="OrthoDB" id="2016434at2759"/>
<reference evidence="3" key="1">
    <citation type="submission" date="2013-09" db="EMBL/GenBank/DDBJ databases">
        <title>Corchorus olitorius genome sequencing.</title>
        <authorList>
            <person name="Alam M."/>
            <person name="Haque M.S."/>
            <person name="Islam M.S."/>
            <person name="Emdad E.M."/>
            <person name="Islam M.M."/>
            <person name="Ahmed B."/>
            <person name="Halim A."/>
            <person name="Hossen Q.M.M."/>
            <person name="Hossain M.Z."/>
            <person name="Ahmed R."/>
            <person name="Khan M.M."/>
            <person name="Islam R."/>
            <person name="Rashid M.M."/>
            <person name="Khan S.A."/>
            <person name="Rahman M.S."/>
            <person name="Alam M."/>
            <person name="Yahiya A.S."/>
            <person name="Khan M.S."/>
            <person name="Azam M.S."/>
            <person name="Haque T."/>
            <person name="Lashkar M.Z.H."/>
            <person name="Akhand A.I."/>
            <person name="Morshed G."/>
            <person name="Roy S."/>
            <person name="Uddin K.S."/>
            <person name="Rabeya T."/>
            <person name="Hossain A.S."/>
            <person name="Chowdhury A."/>
            <person name="Snigdha A.R."/>
            <person name="Mortoza M.S."/>
            <person name="Matin S.A."/>
            <person name="Hoque S.M.E."/>
            <person name="Islam M.K."/>
            <person name="Roy D.K."/>
            <person name="Haider R."/>
            <person name="Moosa M.M."/>
            <person name="Elias S.M."/>
            <person name="Hasan A.M."/>
            <person name="Jahan S."/>
            <person name="Shafiuddin M."/>
            <person name="Mahmood N."/>
            <person name="Shommy N.S."/>
        </authorList>
    </citation>
    <scope>NUCLEOTIDE SEQUENCE [LARGE SCALE GENOMIC DNA]</scope>
    <source>
        <strain evidence="3">cv. O-4</strain>
    </source>
</reference>
<evidence type="ECO:0000313" key="2">
    <source>
        <dbReference type="EMBL" id="OMO96093.1"/>
    </source>
</evidence>
<evidence type="ECO:0000256" key="1">
    <source>
        <dbReference type="SAM" id="MobiDB-lite"/>
    </source>
</evidence>
<keyword evidence="3" id="KW-1185">Reference proteome</keyword>
<comment type="caution">
    <text evidence="2">The sequence shown here is derived from an EMBL/GenBank/DDBJ whole genome shotgun (WGS) entry which is preliminary data.</text>
</comment>